<evidence type="ECO:0000313" key="9">
    <source>
        <dbReference type="Proteomes" id="UP000515140"/>
    </source>
</evidence>
<protein>
    <submittedName>
        <fullName evidence="10">Chymase isoform X1</fullName>
    </submittedName>
</protein>
<dbReference type="SMART" id="SM00020">
    <property type="entry name" value="Tryp_SPc"/>
    <property type="match status" value="1"/>
</dbReference>
<dbReference type="GO" id="GO:0005615">
    <property type="term" value="C:extracellular space"/>
    <property type="evidence" value="ECO:0007669"/>
    <property type="project" value="TreeGrafter"/>
</dbReference>
<keyword evidence="3" id="KW-0378">Hydrolase</keyword>
<dbReference type="InParanoid" id="A0A6P5K4M5"/>
<dbReference type="GO" id="GO:0006508">
    <property type="term" value="P:proteolysis"/>
    <property type="evidence" value="ECO:0007669"/>
    <property type="project" value="UniProtKB-KW"/>
</dbReference>
<evidence type="ECO:0000256" key="3">
    <source>
        <dbReference type="ARBA" id="ARBA00022801"/>
    </source>
</evidence>
<organism evidence="9 10">
    <name type="scientific">Phascolarctos cinereus</name>
    <name type="common">Koala</name>
    <dbReference type="NCBI Taxonomy" id="38626"/>
    <lineage>
        <taxon>Eukaryota</taxon>
        <taxon>Metazoa</taxon>
        <taxon>Chordata</taxon>
        <taxon>Craniata</taxon>
        <taxon>Vertebrata</taxon>
        <taxon>Euteleostomi</taxon>
        <taxon>Mammalia</taxon>
        <taxon>Metatheria</taxon>
        <taxon>Diprotodontia</taxon>
        <taxon>Phascolarctidae</taxon>
        <taxon>Phascolarctos</taxon>
    </lineage>
</organism>
<dbReference type="PANTHER" id="PTHR24271">
    <property type="entry name" value="KALLIKREIN-RELATED"/>
    <property type="match status" value="1"/>
</dbReference>
<reference evidence="10" key="1">
    <citation type="submission" date="2025-08" db="UniProtKB">
        <authorList>
            <consortium name="RefSeq"/>
        </authorList>
    </citation>
    <scope>IDENTIFICATION</scope>
    <source>
        <tissue evidence="10">Spleen</tissue>
    </source>
</reference>
<keyword evidence="4" id="KW-0720">Serine protease</keyword>
<dbReference type="PROSITE" id="PS00134">
    <property type="entry name" value="TRYPSIN_HIS"/>
    <property type="match status" value="1"/>
</dbReference>
<evidence type="ECO:0000256" key="2">
    <source>
        <dbReference type="ARBA" id="ARBA00022729"/>
    </source>
</evidence>
<keyword evidence="2 7" id="KW-0732">Signal</keyword>
<accession>A0A6P5K4M5</accession>
<keyword evidence="1" id="KW-0645">Protease</keyword>
<dbReference type="InterPro" id="IPR009003">
    <property type="entry name" value="Peptidase_S1_PA"/>
</dbReference>
<feature type="signal peptide" evidence="7">
    <location>
        <begin position="1"/>
        <end position="45"/>
    </location>
</feature>
<dbReference type="Proteomes" id="UP000515140">
    <property type="component" value="Unplaced"/>
</dbReference>
<feature type="domain" description="Peptidase S1" evidence="8">
    <location>
        <begin position="48"/>
        <end position="270"/>
    </location>
</feature>
<dbReference type="InterPro" id="IPR018114">
    <property type="entry name" value="TRYPSIN_HIS"/>
</dbReference>
<dbReference type="PANTHER" id="PTHR24271:SF24">
    <property type="entry name" value="CHYMASE"/>
    <property type="match status" value="1"/>
</dbReference>
<dbReference type="InterPro" id="IPR043504">
    <property type="entry name" value="Peptidase_S1_PA_chymotrypsin"/>
</dbReference>
<dbReference type="PROSITE" id="PS50240">
    <property type="entry name" value="TRYPSIN_DOM"/>
    <property type="match status" value="1"/>
</dbReference>
<dbReference type="PRINTS" id="PR00722">
    <property type="entry name" value="CHYMOTRYPSIN"/>
</dbReference>
<dbReference type="FunCoup" id="A0A6P5K4M5">
    <property type="interactions" value="109"/>
</dbReference>
<dbReference type="RefSeq" id="XP_020840195.1">
    <property type="nucleotide sequence ID" value="XM_020984536.1"/>
</dbReference>
<dbReference type="InterPro" id="IPR001254">
    <property type="entry name" value="Trypsin_dom"/>
</dbReference>
<dbReference type="GeneID" id="110206962"/>
<dbReference type="CDD" id="cd00190">
    <property type="entry name" value="Tryp_SPc"/>
    <property type="match status" value="1"/>
</dbReference>
<evidence type="ECO:0000256" key="1">
    <source>
        <dbReference type="ARBA" id="ARBA00022670"/>
    </source>
</evidence>
<evidence type="ECO:0000313" key="10">
    <source>
        <dbReference type="RefSeq" id="XP_020840195.1"/>
    </source>
</evidence>
<dbReference type="AlphaFoldDB" id="A0A6P5K4M5"/>
<dbReference type="GO" id="GO:0004252">
    <property type="term" value="F:serine-type endopeptidase activity"/>
    <property type="evidence" value="ECO:0007669"/>
    <property type="project" value="InterPro"/>
</dbReference>
<dbReference type="CTD" id="1215"/>
<evidence type="ECO:0000256" key="6">
    <source>
        <dbReference type="ARBA" id="ARBA00023157"/>
    </source>
</evidence>
<dbReference type="Pfam" id="PF00089">
    <property type="entry name" value="Trypsin"/>
    <property type="match status" value="1"/>
</dbReference>
<proteinExistence type="predicted"/>
<keyword evidence="6" id="KW-1015">Disulfide bond</keyword>
<dbReference type="InterPro" id="IPR001314">
    <property type="entry name" value="Peptidase_S1A"/>
</dbReference>
<dbReference type="SUPFAM" id="SSF50494">
    <property type="entry name" value="Trypsin-like serine proteases"/>
    <property type="match status" value="1"/>
</dbReference>
<keyword evidence="9" id="KW-1185">Reference proteome</keyword>
<evidence type="ECO:0000256" key="7">
    <source>
        <dbReference type="SAM" id="SignalP"/>
    </source>
</evidence>
<sequence length="272" mass="30193">MALATNPRRWEMGGAEAVFALCILSRKMKLLLPLLLTLLFHEAAADEIIGGEESKPHSHPYMAFLKIKDHRSLYHCGGFLIRRDFVMTAAHCTGHSITVILGAHNITKREASWQTLNVKHQFPHPEYDPKSYINDIMLLKLEDKVKLTTEVGILPLPSTFNSVSPGKLCQATGWGMTGIRAPASDTLQEVKLRLMDPINCKVYKAFHEKLQLCVGNPKSIQPAFEGDSGGPLVCSGVAQGIISYGRTNAVPPSVFTRIAYYRPWINQILKSN</sequence>
<dbReference type="GO" id="GO:0005737">
    <property type="term" value="C:cytoplasm"/>
    <property type="evidence" value="ECO:0007669"/>
    <property type="project" value="TreeGrafter"/>
</dbReference>
<dbReference type="FunFam" id="2.40.10.10:FF:000005">
    <property type="entry name" value="Serine protease 37"/>
    <property type="match status" value="1"/>
</dbReference>
<dbReference type="Gene3D" id="2.40.10.10">
    <property type="entry name" value="Trypsin-like serine proteases"/>
    <property type="match status" value="2"/>
</dbReference>
<dbReference type="KEGG" id="pcw:110206962"/>
<keyword evidence="5" id="KW-0865">Zymogen</keyword>
<name>A0A6P5K4M5_PHACI</name>
<gene>
    <name evidence="10" type="primary">CMA1</name>
</gene>
<evidence type="ECO:0000256" key="4">
    <source>
        <dbReference type="ARBA" id="ARBA00022825"/>
    </source>
</evidence>
<evidence type="ECO:0000259" key="8">
    <source>
        <dbReference type="PROSITE" id="PS50240"/>
    </source>
</evidence>
<dbReference type="FunFam" id="2.40.10.10:FF:000014">
    <property type="entry name" value="Complement factor D"/>
    <property type="match status" value="1"/>
</dbReference>
<evidence type="ECO:0000256" key="5">
    <source>
        <dbReference type="ARBA" id="ARBA00023145"/>
    </source>
</evidence>
<feature type="chain" id="PRO_5027857177" evidence="7">
    <location>
        <begin position="46"/>
        <end position="272"/>
    </location>
</feature>